<comment type="caution">
    <text evidence="1">The sequence shown here is derived from an EMBL/GenBank/DDBJ whole genome shotgun (WGS) entry which is preliminary data.</text>
</comment>
<dbReference type="EMBL" id="AVNI01000002">
    <property type="protein sequence ID" value="EQD88784.1"/>
    <property type="molecule type" value="Genomic_DNA"/>
</dbReference>
<sequence length="44" mass="5118">MGRIESKKRLRAVIFLASLGVLWGNASEKTLFLKRKIIFIWVLD</sequence>
<reference evidence="1 2" key="1">
    <citation type="journal article" date="2013" name="Genome Announc.">
        <title>Genome Sequences of Three hpAfrica2 Strains of Helicobacter pylori.</title>
        <authorList>
            <person name="Duncan S.S."/>
            <person name="Bertoli M.T."/>
            <person name="Kersulyte D."/>
            <person name="Valk P.L."/>
            <person name="Tamma S."/>
            <person name="Segal I."/>
            <person name="McClain M.S."/>
            <person name="Cover T.L."/>
            <person name="Berg D.E."/>
        </authorList>
    </citation>
    <scope>NUCLEOTIDE SEQUENCE [LARGE SCALE GENOMIC DNA]</scope>
    <source>
        <strain evidence="1 2">SouthAfrica50</strain>
    </source>
</reference>
<evidence type="ECO:0000313" key="2">
    <source>
        <dbReference type="Proteomes" id="UP000015816"/>
    </source>
</evidence>
<dbReference type="PATRIC" id="fig|1352357.3.peg.1073"/>
<protein>
    <submittedName>
        <fullName evidence="1">Uncharacterized protein</fullName>
    </submittedName>
</protein>
<evidence type="ECO:0000313" key="1">
    <source>
        <dbReference type="EMBL" id="EQD88784.1"/>
    </source>
</evidence>
<accession>T2SBC5</accession>
<name>T2SBC5_HELPX</name>
<proteinExistence type="predicted"/>
<dbReference type="Proteomes" id="UP000015816">
    <property type="component" value="Unassembled WGS sequence"/>
</dbReference>
<organism evidence="1 2">
    <name type="scientific">Helicobacter pylori SouthAfrica50</name>
    <dbReference type="NCBI Taxonomy" id="1352357"/>
    <lineage>
        <taxon>Bacteria</taxon>
        <taxon>Pseudomonadati</taxon>
        <taxon>Campylobacterota</taxon>
        <taxon>Epsilonproteobacteria</taxon>
        <taxon>Campylobacterales</taxon>
        <taxon>Helicobacteraceae</taxon>
        <taxon>Helicobacter</taxon>
    </lineage>
</organism>
<dbReference type="AlphaFoldDB" id="T2SBC5"/>
<gene>
    <name evidence="1" type="ORF">HPSA50_1105</name>
</gene>